<evidence type="ECO:0000313" key="8">
    <source>
        <dbReference type="EMBL" id="MFB9330375.1"/>
    </source>
</evidence>
<accession>A0ABV5KZK7</accession>
<keyword evidence="3 6" id="KW-0812">Transmembrane</keyword>
<evidence type="ECO:0000256" key="3">
    <source>
        <dbReference type="ARBA" id="ARBA00022692"/>
    </source>
</evidence>
<feature type="transmembrane region" description="Helical" evidence="6">
    <location>
        <begin position="623"/>
        <end position="648"/>
    </location>
</feature>
<keyword evidence="2 6" id="KW-1003">Cell membrane</keyword>
<dbReference type="InterPro" id="IPR027022">
    <property type="entry name" value="ABC_permease_BceB-typ"/>
</dbReference>
<feature type="transmembrane region" description="Helical" evidence="6">
    <location>
        <begin position="105"/>
        <end position="127"/>
    </location>
</feature>
<dbReference type="PANTHER" id="PTHR46795">
    <property type="entry name" value="ABC TRANSPORTER PERMEASE-RELATED-RELATED"/>
    <property type="match status" value="1"/>
</dbReference>
<keyword evidence="9" id="KW-1185">Reference proteome</keyword>
<dbReference type="PANTHER" id="PTHR46795:SF3">
    <property type="entry name" value="ABC TRANSPORTER PERMEASE"/>
    <property type="match status" value="1"/>
</dbReference>
<evidence type="ECO:0000256" key="6">
    <source>
        <dbReference type="PIRNR" id="PIRNR018968"/>
    </source>
</evidence>
<feature type="transmembrane region" description="Helical" evidence="6">
    <location>
        <begin position="197"/>
        <end position="216"/>
    </location>
</feature>
<comment type="caution">
    <text evidence="8">The sequence shown here is derived from an EMBL/GenBank/DDBJ whole genome shotgun (WGS) entry which is preliminary data.</text>
</comment>
<dbReference type="RefSeq" id="WP_377501500.1">
    <property type="nucleotide sequence ID" value="NZ_JBHMDO010000047.1"/>
</dbReference>
<dbReference type="InterPro" id="IPR003838">
    <property type="entry name" value="ABC3_permease_C"/>
</dbReference>
<dbReference type="InterPro" id="IPR052536">
    <property type="entry name" value="ABC-4_Integral_Memb_Prot"/>
</dbReference>
<name>A0ABV5KZK7_9BACL</name>
<feature type="transmembrane region" description="Helical" evidence="6">
    <location>
        <begin position="147"/>
        <end position="176"/>
    </location>
</feature>
<dbReference type="Proteomes" id="UP001589747">
    <property type="component" value="Unassembled WGS sequence"/>
</dbReference>
<feature type="transmembrane region" description="Helical" evidence="6">
    <location>
        <begin position="228"/>
        <end position="248"/>
    </location>
</feature>
<feature type="transmembrane region" description="Helical" evidence="6">
    <location>
        <begin position="532"/>
        <end position="554"/>
    </location>
</feature>
<comment type="similarity">
    <text evidence="6">Belongs to the ABC-4 integral membrane protein family.</text>
</comment>
<evidence type="ECO:0000256" key="4">
    <source>
        <dbReference type="ARBA" id="ARBA00022989"/>
    </source>
</evidence>
<feature type="domain" description="ABC3 transporter permease C-terminal" evidence="7">
    <location>
        <begin position="60"/>
        <end position="178"/>
    </location>
</feature>
<evidence type="ECO:0000256" key="1">
    <source>
        <dbReference type="ARBA" id="ARBA00004651"/>
    </source>
</evidence>
<feature type="domain" description="ABC3 transporter permease C-terminal" evidence="7">
    <location>
        <begin position="539"/>
        <end position="647"/>
    </location>
</feature>
<sequence>MSLLDLTLRNVQRNFRLYTIYLVSMIIGVVIHFTFSSLMFNEDILSALENRDTFRMGVSIASVVVFVFIVFFILYANSFFMRQRKKEFGTYLLFGMREGQITQMVFYETLVLGAVSLVCGILLGGLLSKLFGMLLMKLMQYDSVISLSFPIGAVGTTVAVLLVLAVIITLQSHLVIRRVQLIELFRAKERMEKPIQASSKLALLAVVLLAAAFVVIGGGATSVMWQDYALPSMIIVTVGMIGGTFLFFRQFTGWLLQYMSGRRRYFEGGTMLWTSALRFQVRGNTLNLTFITLFGTLIMLLTCFVTINYQVQFDAVGRNLPNDIAYEVKDPAVRSETEAIIGASAHAIAWHRTLEALASDPSTPLDDAFENPQYYFPQVLLVSQQSYNDIVMLRGDDQTIALTGDQALSLSQGTDFAKTFAPGDAERLELALGAEKAAFSVIEKKDYALLGWASDPVLSMVKKPAVLVVADEAYASLQADAARRTFEIYDIEDAKNAEALSKELHALITKQPEAYYSSFADVYSKQIEGSALMLFASAFLAVIAVFALASVIYFKQLREATETRGQYAILRKIGVREEQIRGAVRRQQLFVFAPPLVLGIGFSWFIIKSYILDSVKDFQGLTAAVWAIMGVYFIIYFVFYLASVNLYYRLASARG</sequence>
<comment type="subcellular location">
    <subcellularLocation>
        <location evidence="1 6">Cell membrane</location>
        <topology evidence="1 6">Multi-pass membrane protein</topology>
    </subcellularLocation>
</comment>
<keyword evidence="5 6" id="KW-0472">Membrane</keyword>
<evidence type="ECO:0000259" key="7">
    <source>
        <dbReference type="Pfam" id="PF02687"/>
    </source>
</evidence>
<gene>
    <name evidence="8" type="ORF">ACFFSY_30890</name>
</gene>
<evidence type="ECO:0000256" key="5">
    <source>
        <dbReference type="ARBA" id="ARBA00023136"/>
    </source>
</evidence>
<keyword evidence="6" id="KW-0813">Transport</keyword>
<dbReference type="PIRSF" id="PIRSF018968">
    <property type="entry name" value="ABC_permease_BceB"/>
    <property type="match status" value="1"/>
</dbReference>
<dbReference type="EMBL" id="JBHMDO010000047">
    <property type="protein sequence ID" value="MFB9330375.1"/>
    <property type="molecule type" value="Genomic_DNA"/>
</dbReference>
<evidence type="ECO:0000313" key="9">
    <source>
        <dbReference type="Proteomes" id="UP001589747"/>
    </source>
</evidence>
<reference evidence="8 9" key="1">
    <citation type="submission" date="2024-09" db="EMBL/GenBank/DDBJ databases">
        <authorList>
            <person name="Sun Q."/>
            <person name="Mori K."/>
        </authorList>
    </citation>
    <scope>NUCLEOTIDE SEQUENCE [LARGE SCALE GENOMIC DNA]</scope>
    <source>
        <strain evidence="8 9">TISTR 2452</strain>
    </source>
</reference>
<feature type="transmembrane region" description="Helical" evidence="6">
    <location>
        <begin position="589"/>
        <end position="611"/>
    </location>
</feature>
<organism evidence="8 9">
    <name type="scientific">Paenibacillus aurantiacus</name>
    <dbReference type="NCBI Taxonomy" id="1936118"/>
    <lineage>
        <taxon>Bacteria</taxon>
        <taxon>Bacillati</taxon>
        <taxon>Bacillota</taxon>
        <taxon>Bacilli</taxon>
        <taxon>Bacillales</taxon>
        <taxon>Paenibacillaceae</taxon>
        <taxon>Paenibacillus</taxon>
    </lineage>
</organism>
<keyword evidence="4 6" id="KW-1133">Transmembrane helix</keyword>
<evidence type="ECO:0000256" key="2">
    <source>
        <dbReference type="ARBA" id="ARBA00022475"/>
    </source>
</evidence>
<dbReference type="Pfam" id="PF02687">
    <property type="entry name" value="FtsX"/>
    <property type="match status" value="2"/>
</dbReference>
<protein>
    <submittedName>
        <fullName evidence="8">ABC transporter permease</fullName>
    </submittedName>
</protein>
<proteinExistence type="inferred from homology"/>
<feature type="transmembrane region" description="Helical" evidence="6">
    <location>
        <begin position="288"/>
        <end position="309"/>
    </location>
</feature>
<feature type="transmembrane region" description="Helical" evidence="6">
    <location>
        <begin position="20"/>
        <end position="40"/>
    </location>
</feature>
<feature type="transmembrane region" description="Helical" evidence="6">
    <location>
        <begin position="60"/>
        <end position="80"/>
    </location>
</feature>